<evidence type="ECO:0000256" key="2">
    <source>
        <dbReference type="SAM" id="MobiDB-lite"/>
    </source>
</evidence>
<protein>
    <submittedName>
        <fullName evidence="4">Putative alkaline shock family protein YloU</fullName>
    </submittedName>
</protein>
<dbReference type="OrthoDB" id="9808942at2"/>
<proteinExistence type="inferred from homology"/>
<evidence type="ECO:0000313" key="3">
    <source>
        <dbReference type="EMBL" id="GEK84555.1"/>
    </source>
</evidence>
<dbReference type="EMBL" id="JACGWW010000005">
    <property type="protein sequence ID" value="MBA8814556.1"/>
    <property type="molecule type" value="Genomic_DNA"/>
</dbReference>
<reference evidence="4 6" key="2">
    <citation type="submission" date="2020-07" db="EMBL/GenBank/DDBJ databases">
        <title>Sequencing the genomes of 1000 actinobacteria strains.</title>
        <authorList>
            <person name="Klenk H.-P."/>
        </authorList>
    </citation>
    <scope>NUCLEOTIDE SEQUENCE [LARGE SCALE GENOMIC DNA]</scope>
    <source>
        <strain evidence="4 6">DSM 10309</strain>
    </source>
</reference>
<dbReference type="RefSeq" id="WP_146856876.1">
    <property type="nucleotide sequence ID" value="NZ_BAAAHR010000004.1"/>
</dbReference>
<feature type="compositionally biased region" description="Low complexity" evidence="2">
    <location>
        <begin position="24"/>
        <end position="39"/>
    </location>
</feature>
<organism evidence="4 6">
    <name type="scientific">Frigoribacterium faeni</name>
    <dbReference type="NCBI Taxonomy" id="145483"/>
    <lineage>
        <taxon>Bacteria</taxon>
        <taxon>Bacillati</taxon>
        <taxon>Actinomycetota</taxon>
        <taxon>Actinomycetes</taxon>
        <taxon>Micrococcales</taxon>
        <taxon>Microbacteriaceae</taxon>
        <taxon>Frigoribacterium</taxon>
    </lineage>
</organism>
<keyword evidence="5" id="KW-1185">Reference proteome</keyword>
<sequence>MADTTPTTPATTAASTSRVDKAPVSTTAATTSSSTGSTGVTAVGKTVIADSVISKVAGIAAREVPGVHALGGGAARAFGALRDVIGTQDLSQGVRVEVGETQVAADVTIVVEYPQPMNRIAEDVRASVARAIEQLVGMEVAEVNVAINDVFIPGEDDDADENAESRVR</sequence>
<name>A0A7W3PK36_9MICO</name>
<dbReference type="Proteomes" id="UP000321154">
    <property type="component" value="Unassembled WGS sequence"/>
</dbReference>
<dbReference type="EMBL" id="BJUV01000043">
    <property type="protein sequence ID" value="GEK84555.1"/>
    <property type="molecule type" value="Genomic_DNA"/>
</dbReference>
<dbReference type="PANTHER" id="PTHR34297">
    <property type="entry name" value="HYPOTHETICAL CYTOSOLIC PROTEIN-RELATED"/>
    <property type="match status" value="1"/>
</dbReference>
<feature type="region of interest" description="Disordered" evidence="2">
    <location>
        <begin position="1"/>
        <end position="39"/>
    </location>
</feature>
<evidence type="ECO:0000256" key="1">
    <source>
        <dbReference type="ARBA" id="ARBA00005721"/>
    </source>
</evidence>
<dbReference type="PANTHER" id="PTHR34297:SF3">
    <property type="entry name" value="ALKALINE SHOCK PROTEIN 23"/>
    <property type="match status" value="1"/>
</dbReference>
<evidence type="ECO:0000313" key="4">
    <source>
        <dbReference type="EMBL" id="MBA8814556.1"/>
    </source>
</evidence>
<evidence type="ECO:0000313" key="5">
    <source>
        <dbReference type="Proteomes" id="UP000321154"/>
    </source>
</evidence>
<gene>
    <name evidence="4" type="ORF">FB463_002829</name>
    <name evidence="3" type="ORF">FFA01_28640</name>
</gene>
<comment type="similarity">
    <text evidence="1">Belongs to the asp23 family.</text>
</comment>
<dbReference type="Pfam" id="PF03780">
    <property type="entry name" value="Asp23"/>
    <property type="match status" value="1"/>
</dbReference>
<feature type="compositionally biased region" description="Low complexity" evidence="2">
    <location>
        <begin position="1"/>
        <end position="17"/>
    </location>
</feature>
<accession>A0A7W3PK36</accession>
<evidence type="ECO:0000313" key="6">
    <source>
        <dbReference type="Proteomes" id="UP000522688"/>
    </source>
</evidence>
<reference evidence="3 5" key="1">
    <citation type="submission" date="2019-07" db="EMBL/GenBank/DDBJ databases">
        <title>Whole genome shotgun sequence of Frigoribacterium faeni NBRC 103066.</title>
        <authorList>
            <person name="Hosoyama A."/>
            <person name="Uohara A."/>
            <person name="Ohji S."/>
            <person name="Ichikawa N."/>
        </authorList>
    </citation>
    <scope>NUCLEOTIDE SEQUENCE [LARGE SCALE GENOMIC DNA]</scope>
    <source>
        <strain evidence="3 5">NBRC 103066</strain>
    </source>
</reference>
<dbReference type="InterPro" id="IPR005531">
    <property type="entry name" value="Asp23"/>
</dbReference>
<dbReference type="AlphaFoldDB" id="A0A7W3PK36"/>
<comment type="caution">
    <text evidence="4">The sequence shown here is derived from an EMBL/GenBank/DDBJ whole genome shotgun (WGS) entry which is preliminary data.</text>
</comment>
<dbReference type="Proteomes" id="UP000522688">
    <property type="component" value="Unassembled WGS sequence"/>
</dbReference>